<evidence type="ECO:0000313" key="2">
    <source>
        <dbReference type="EMBL" id="SFS21219.1"/>
    </source>
</evidence>
<evidence type="ECO:0000313" key="3">
    <source>
        <dbReference type="Proteomes" id="UP000199024"/>
    </source>
</evidence>
<reference evidence="2 3" key="1">
    <citation type="submission" date="2016-10" db="EMBL/GenBank/DDBJ databases">
        <authorList>
            <person name="de Groot N.N."/>
        </authorList>
    </citation>
    <scope>NUCLEOTIDE SEQUENCE [LARGE SCALE GENOMIC DNA]</scope>
    <source>
        <strain evidence="2 3">DSM 21001</strain>
    </source>
</reference>
<dbReference type="STRING" id="474950.SAMN05421771_4095"/>
<accession>A0A1I6MZV0</accession>
<organism evidence="2 3">
    <name type="scientific">Granulicella pectinivorans</name>
    <dbReference type="NCBI Taxonomy" id="474950"/>
    <lineage>
        <taxon>Bacteria</taxon>
        <taxon>Pseudomonadati</taxon>
        <taxon>Acidobacteriota</taxon>
        <taxon>Terriglobia</taxon>
        <taxon>Terriglobales</taxon>
        <taxon>Acidobacteriaceae</taxon>
        <taxon>Granulicella</taxon>
    </lineage>
</organism>
<evidence type="ECO:0000256" key="1">
    <source>
        <dbReference type="SAM" id="Phobius"/>
    </source>
</evidence>
<name>A0A1I6MZV0_9BACT</name>
<protein>
    <submittedName>
        <fullName evidence="2">Uncharacterized protein</fullName>
    </submittedName>
</protein>
<keyword evidence="1" id="KW-1133">Transmembrane helix</keyword>
<feature type="transmembrane region" description="Helical" evidence="1">
    <location>
        <begin position="65"/>
        <end position="89"/>
    </location>
</feature>
<sequence>MTAEAAMLTLWGVLTVGFLALLAYTATLTRYEDDQLFLSGHDRDREVFQQKLVRNVQRAEPMLRVFGGASVLLGTLLVAMYTWQAWVYLQS</sequence>
<dbReference type="AlphaFoldDB" id="A0A1I6MZV0"/>
<dbReference type="EMBL" id="FOZL01000002">
    <property type="protein sequence ID" value="SFS21219.1"/>
    <property type="molecule type" value="Genomic_DNA"/>
</dbReference>
<dbReference type="Proteomes" id="UP000199024">
    <property type="component" value="Unassembled WGS sequence"/>
</dbReference>
<keyword evidence="1" id="KW-0812">Transmembrane</keyword>
<keyword evidence="3" id="KW-1185">Reference proteome</keyword>
<dbReference type="RefSeq" id="WP_089843304.1">
    <property type="nucleotide sequence ID" value="NZ_FOZL01000002.1"/>
</dbReference>
<gene>
    <name evidence="2" type="ORF">SAMN05421771_4095</name>
</gene>
<dbReference type="OrthoDB" id="121416at2"/>
<keyword evidence="1" id="KW-0472">Membrane</keyword>
<proteinExistence type="predicted"/>